<dbReference type="InterPro" id="IPR018822">
    <property type="entry name" value="UPF0646"/>
</dbReference>
<dbReference type="OrthoDB" id="5339076at2759"/>
<feature type="region of interest" description="Disordered" evidence="1">
    <location>
        <begin position="650"/>
        <end position="701"/>
    </location>
</feature>
<feature type="region of interest" description="Disordered" evidence="1">
    <location>
        <begin position="731"/>
        <end position="772"/>
    </location>
</feature>
<feature type="compositionally biased region" description="Acidic residues" evidence="1">
    <location>
        <begin position="119"/>
        <end position="146"/>
    </location>
</feature>
<evidence type="ECO:0000313" key="3">
    <source>
        <dbReference type="Proteomes" id="UP000014074"/>
    </source>
</evidence>
<dbReference type="AlphaFoldDB" id="R8BFS8"/>
<feature type="region of interest" description="Disordered" evidence="1">
    <location>
        <begin position="119"/>
        <end position="253"/>
    </location>
</feature>
<dbReference type="Proteomes" id="UP000014074">
    <property type="component" value="Unassembled WGS sequence"/>
</dbReference>
<keyword evidence="3" id="KW-1185">Reference proteome</keyword>
<name>R8BFS8_PHAM7</name>
<reference evidence="3" key="1">
    <citation type="journal article" date="2013" name="Genome Announc.">
        <title>Draft genome sequence of the ascomycete Phaeoacremonium aleophilum strain UCR-PA7, a causal agent of the esca disease complex in grapevines.</title>
        <authorList>
            <person name="Blanco-Ulate B."/>
            <person name="Rolshausen P."/>
            <person name="Cantu D."/>
        </authorList>
    </citation>
    <scope>NUCLEOTIDE SEQUENCE [LARGE SCALE GENOMIC DNA]</scope>
    <source>
        <strain evidence="3">UCR-PA7</strain>
    </source>
</reference>
<sequence>MMEGVLGDQPHAELQHEIDYDNTEFDVGKAPGDDFDFDLGDGNIVQGDHLETGIDNKIELTEHANGHDVDSYGESYQVTQEDTQGNDAEVKDDVGEHEIDYDHDDIGESLHVPAIDEEMGDSMAQEDQDVEDTNESYEGLDYDVGNDAEATGQDGSNSEAPHLGVQGSEDFQSGQETVDESDLQATDFPSVSEAHGETGEVPQGGAERQEGLSPGHDATLIPQLGALDGNGQADENEHDANAVDPLPEGAQSSDILDDEYDESAYSMEDGNAYNSQDFAAAQPDVTFCYRHDEYSLFAESPDDDPNTYFLADTEALNQPLCDFLTKIRGIIAGEVSPQDEIVLRVDGLGLEFGETTTREFLDRTTFGQIIDLHDRLVKLDDAAASRNLYVYLITRPNCLNRFGELTSGVTDGKGLSSFERYFDAPSPGDDALGNGSHGASPEGEALGDSINDSHSIAADNAGEDDNVEQLIEETVTVDIEQIDSEHGNTEFTGNGVEEVTQITHTEFLEGDGYPEAPDHSEAEIQQTEMEDEFLQNLDEQGHEEVLAESGIDSNWAKREGIDFNHPEDHHANGEAQENKVIDAAQEEELFDYDDNEEFDEQVEVQDANQGGEAPSDPHDNESLTIPQSNDESSHAQHEIDYAAAEDLLETEAPVEVNTTPSRLPDTLEIPLDVAQSGTPPPVSDNTSASNTLNGEEIDFDDDVMAAPAVTDAITDAPHSFDSGVDEIDWDHDEDEILDGNETNLSSNSAKRSRQLDTEAGLDDENAVKRRRT</sequence>
<dbReference type="EMBL" id="KB933236">
    <property type="protein sequence ID" value="EON98155.1"/>
    <property type="molecule type" value="Genomic_DNA"/>
</dbReference>
<feature type="region of interest" description="Disordered" evidence="1">
    <location>
        <begin position="426"/>
        <end position="465"/>
    </location>
</feature>
<feature type="compositionally biased region" description="Polar residues" evidence="1">
    <location>
        <begin position="683"/>
        <end position="693"/>
    </location>
</feature>
<dbReference type="HOGENOM" id="CLU_372624_0_0_1"/>
<dbReference type="RefSeq" id="XP_007917086.1">
    <property type="nucleotide sequence ID" value="XM_007918895.1"/>
</dbReference>
<feature type="region of interest" description="Disordered" evidence="1">
    <location>
        <begin position="604"/>
        <end position="637"/>
    </location>
</feature>
<dbReference type="Pfam" id="PF10336">
    <property type="entry name" value="DUF2420"/>
    <property type="match status" value="1"/>
</dbReference>
<feature type="compositionally biased region" description="Polar residues" evidence="1">
    <location>
        <begin position="740"/>
        <end position="749"/>
    </location>
</feature>
<organism evidence="2 3">
    <name type="scientific">Phaeoacremonium minimum (strain UCR-PA7)</name>
    <name type="common">Esca disease fungus</name>
    <name type="synonym">Togninia minima</name>
    <dbReference type="NCBI Taxonomy" id="1286976"/>
    <lineage>
        <taxon>Eukaryota</taxon>
        <taxon>Fungi</taxon>
        <taxon>Dikarya</taxon>
        <taxon>Ascomycota</taxon>
        <taxon>Pezizomycotina</taxon>
        <taxon>Sordariomycetes</taxon>
        <taxon>Sordariomycetidae</taxon>
        <taxon>Togniniales</taxon>
        <taxon>Togniniaceae</taxon>
        <taxon>Phaeoacremonium</taxon>
    </lineage>
</organism>
<gene>
    <name evidence="2" type="ORF">UCRPA7_6357</name>
</gene>
<protein>
    <submittedName>
        <fullName evidence="2">Putative conserved glutamic acid-rich protein</fullName>
    </submittedName>
</protein>
<evidence type="ECO:0000256" key="1">
    <source>
        <dbReference type="SAM" id="MobiDB-lite"/>
    </source>
</evidence>
<dbReference type="eggNOG" id="ENOG502SG4F">
    <property type="taxonomic scope" value="Eukaryota"/>
</dbReference>
<dbReference type="KEGG" id="tmn:UCRPA7_6357"/>
<accession>R8BFS8</accession>
<evidence type="ECO:0000313" key="2">
    <source>
        <dbReference type="EMBL" id="EON98155.1"/>
    </source>
</evidence>
<proteinExistence type="predicted"/>
<dbReference type="GeneID" id="19327004"/>